<organism evidence="1 2">
    <name type="scientific">Planktothrix serta PCC 8927</name>
    <dbReference type="NCBI Taxonomy" id="671068"/>
    <lineage>
        <taxon>Bacteria</taxon>
        <taxon>Bacillati</taxon>
        <taxon>Cyanobacteriota</taxon>
        <taxon>Cyanophyceae</taxon>
        <taxon>Oscillatoriophycideae</taxon>
        <taxon>Oscillatoriales</taxon>
        <taxon>Microcoleaceae</taxon>
        <taxon>Planktothrix</taxon>
    </lineage>
</organism>
<gene>
    <name evidence="1" type="ORF">PL8927_600360</name>
</gene>
<dbReference type="Proteomes" id="UP000184550">
    <property type="component" value="Unassembled WGS sequence"/>
</dbReference>
<proteinExistence type="predicted"/>
<dbReference type="OrthoDB" id="512111at2"/>
<protein>
    <submittedName>
        <fullName evidence="1">Uncharacterized protein</fullName>
    </submittedName>
</protein>
<accession>A0A7Z9BNJ8</accession>
<comment type="caution">
    <text evidence="1">The sequence shown here is derived from an EMBL/GenBank/DDBJ whole genome shotgun (WGS) entry which is preliminary data.</text>
</comment>
<keyword evidence="2" id="KW-1185">Reference proteome</keyword>
<sequence>MDISTGNSINSQVLRLFINADIVAKDKNGNPVLLVDIKTSTKDAQIHTKITDLLAQAHGNIPFGMLADIEKISIFKWGTEHWLEPICVLTTADTLSPYEPEFRKKRIFYDYFVSLMEAWLSDLAYQWQSSHPPFLEEIKKIGLLEKLDHGINEQGVDVVEVKLS</sequence>
<dbReference type="RefSeq" id="WP_083621899.1">
    <property type="nucleotide sequence ID" value="NZ_LR734869.1"/>
</dbReference>
<dbReference type="AlphaFoldDB" id="A0A7Z9BNJ8"/>
<dbReference type="EMBL" id="CZCU02000136">
    <property type="protein sequence ID" value="VXD18339.1"/>
    <property type="molecule type" value="Genomic_DNA"/>
</dbReference>
<reference evidence="1" key="1">
    <citation type="submission" date="2019-10" db="EMBL/GenBank/DDBJ databases">
        <authorList>
            <consortium name="Genoscope - CEA"/>
            <person name="William W."/>
        </authorList>
    </citation>
    <scope>NUCLEOTIDE SEQUENCE [LARGE SCALE GENOMIC DNA]</scope>
    <source>
        <strain evidence="1">BBR_PRJEB10992</strain>
    </source>
</reference>
<evidence type="ECO:0000313" key="1">
    <source>
        <dbReference type="EMBL" id="VXD18339.1"/>
    </source>
</evidence>
<name>A0A7Z9BNJ8_9CYAN</name>
<evidence type="ECO:0000313" key="2">
    <source>
        <dbReference type="Proteomes" id="UP000184550"/>
    </source>
</evidence>